<proteinExistence type="predicted"/>
<sequence length="353" mass="38599">MSIPAEALLVGPRGRRLCLSVACALHESVWSAWLEAARHPSDRRAHADLVAVLHDVDPTPVRSWASVESFTGPVGDGVDAAMYWQPPDDQDVVAARPDVVDALRPIAAAVAAAPGAAWWSAPLDREHQRYADLHDPGVAADPADADPPGVQLAAWRARTVEDDVRARATRPQDPAANHGGEWWSVPASSGLFRTTRALPASGSVRLLWEEDGLGQEEATLWAVHLTRSPRVYEVDGPAAWVELVRRYPLDVSWGRRHDWFKVTGRVGTWLIPDWRAVGQDWDAVHLTVLGYLGTATRALPLDDDAATLLGGFSPDETYWLTDAVEVDLTRPEHWTMTVGAGTADVEWQNRAAE</sequence>
<dbReference type="OrthoDB" id="4700192at2"/>
<name>A0A4R7FKL6_9MICO</name>
<keyword evidence="2" id="KW-1185">Reference proteome</keyword>
<accession>A0A4R7FKL6</accession>
<gene>
    <name evidence="1" type="ORF">CLV52_1834</name>
</gene>
<reference evidence="1 2" key="1">
    <citation type="submission" date="2019-03" db="EMBL/GenBank/DDBJ databases">
        <title>Genomic Encyclopedia of Archaeal and Bacterial Type Strains, Phase II (KMG-II): from individual species to whole genera.</title>
        <authorList>
            <person name="Goeker M."/>
        </authorList>
    </citation>
    <scope>NUCLEOTIDE SEQUENCE [LARGE SCALE GENOMIC DNA]</scope>
    <source>
        <strain evidence="1 2">DSM 24782</strain>
    </source>
</reference>
<protein>
    <submittedName>
        <fullName evidence="1">Uncharacterized protein</fullName>
    </submittedName>
</protein>
<comment type="caution">
    <text evidence="1">The sequence shown here is derived from an EMBL/GenBank/DDBJ whole genome shotgun (WGS) entry which is preliminary data.</text>
</comment>
<organism evidence="1 2">
    <name type="scientific">Amnibacterium kyonggiense</name>
    <dbReference type="NCBI Taxonomy" id="595671"/>
    <lineage>
        <taxon>Bacteria</taxon>
        <taxon>Bacillati</taxon>
        <taxon>Actinomycetota</taxon>
        <taxon>Actinomycetes</taxon>
        <taxon>Micrococcales</taxon>
        <taxon>Microbacteriaceae</taxon>
        <taxon>Amnibacterium</taxon>
    </lineage>
</organism>
<dbReference type="EMBL" id="SOAM01000002">
    <property type="protein sequence ID" value="TDS76895.1"/>
    <property type="molecule type" value="Genomic_DNA"/>
</dbReference>
<evidence type="ECO:0000313" key="2">
    <source>
        <dbReference type="Proteomes" id="UP000295344"/>
    </source>
</evidence>
<dbReference type="Proteomes" id="UP000295344">
    <property type="component" value="Unassembled WGS sequence"/>
</dbReference>
<dbReference type="AlphaFoldDB" id="A0A4R7FKL6"/>
<evidence type="ECO:0000313" key="1">
    <source>
        <dbReference type="EMBL" id="TDS76895.1"/>
    </source>
</evidence>
<dbReference type="RefSeq" id="WP_133766042.1">
    <property type="nucleotide sequence ID" value="NZ_BAAARP010000002.1"/>
</dbReference>